<keyword evidence="3" id="KW-1185">Reference proteome</keyword>
<accession>A0ABV7FD30</accession>
<protein>
    <submittedName>
        <fullName evidence="2">Class I SAM-dependent methyltransferase</fullName>
    </submittedName>
</protein>
<dbReference type="GO" id="GO:0032259">
    <property type="term" value="P:methylation"/>
    <property type="evidence" value="ECO:0007669"/>
    <property type="project" value="UniProtKB-KW"/>
</dbReference>
<dbReference type="Gene3D" id="3.40.50.150">
    <property type="entry name" value="Vaccinia Virus protein VP39"/>
    <property type="match status" value="1"/>
</dbReference>
<dbReference type="InterPro" id="IPR013216">
    <property type="entry name" value="Methyltransf_11"/>
</dbReference>
<name>A0ABV7FD30_9GAMM</name>
<comment type="caution">
    <text evidence="2">The sequence shown here is derived from an EMBL/GenBank/DDBJ whole genome shotgun (WGS) entry which is preliminary data.</text>
</comment>
<feature type="domain" description="Methyltransferase type 11" evidence="1">
    <location>
        <begin position="111"/>
        <end position="159"/>
    </location>
</feature>
<evidence type="ECO:0000313" key="3">
    <source>
        <dbReference type="Proteomes" id="UP001595555"/>
    </source>
</evidence>
<dbReference type="Proteomes" id="UP001595555">
    <property type="component" value="Unassembled WGS sequence"/>
</dbReference>
<evidence type="ECO:0000259" key="1">
    <source>
        <dbReference type="Pfam" id="PF08241"/>
    </source>
</evidence>
<organism evidence="2 3">
    <name type="scientific">Cellvibrio fontiphilus</name>
    <dbReference type="NCBI Taxonomy" id="1815559"/>
    <lineage>
        <taxon>Bacteria</taxon>
        <taxon>Pseudomonadati</taxon>
        <taxon>Pseudomonadota</taxon>
        <taxon>Gammaproteobacteria</taxon>
        <taxon>Cellvibrionales</taxon>
        <taxon>Cellvibrionaceae</taxon>
        <taxon>Cellvibrio</taxon>
    </lineage>
</organism>
<proteinExistence type="predicted"/>
<gene>
    <name evidence="2" type="ORF">ACFODX_08105</name>
</gene>
<dbReference type="RefSeq" id="WP_378117875.1">
    <property type="nucleotide sequence ID" value="NZ_JBHRTF010000003.1"/>
</dbReference>
<keyword evidence="2" id="KW-0489">Methyltransferase</keyword>
<dbReference type="InterPro" id="IPR029063">
    <property type="entry name" value="SAM-dependent_MTases_sf"/>
</dbReference>
<dbReference type="CDD" id="cd02440">
    <property type="entry name" value="AdoMet_MTases"/>
    <property type="match status" value="1"/>
</dbReference>
<dbReference type="SUPFAM" id="SSF53335">
    <property type="entry name" value="S-adenosyl-L-methionine-dependent methyltransferases"/>
    <property type="match status" value="1"/>
</dbReference>
<evidence type="ECO:0000313" key="2">
    <source>
        <dbReference type="EMBL" id="MFC3115515.1"/>
    </source>
</evidence>
<dbReference type="GO" id="GO:0008168">
    <property type="term" value="F:methyltransferase activity"/>
    <property type="evidence" value="ECO:0007669"/>
    <property type="project" value="UniProtKB-KW"/>
</dbReference>
<dbReference type="Pfam" id="PF08241">
    <property type="entry name" value="Methyltransf_11"/>
    <property type="match status" value="1"/>
</dbReference>
<reference evidence="3" key="1">
    <citation type="journal article" date="2019" name="Int. J. Syst. Evol. Microbiol.">
        <title>The Global Catalogue of Microorganisms (GCM) 10K type strain sequencing project: providing services to taxonomists for standard genome sequencing and annotation.</title>
        <authorList>
            <consortium name="The Broad Institute Genomics Platform"/>
            <consortium name="The Broad Institute Genome Sequencing Center for Infectious Disease"/>
            <person name="Wu L."/>
            <person name="Ma J."/>
        </authorList>
    </citation>
    <scope>NUCLEOTIDE SEQUENCE [LARGE SCALE GENOMIC DNA]</scope>
    <source>
        <strain evidence="3">KCTC 52237</strain>
    </source>
</reference>
<dbReference type="EMBL" id="JBHRTF010000003">
    <property type="protein sequence ID" value="MFC3115515.1"/>
    <property type="molecule type" value="Genomic_DNA"/>
</dbReference>
<sequence length="298" mass="34441">MDSTRGRLMDPKLKKTPHRLLVRLSLLWKKRFGVVPMRDSIVDMSDWFESPLGEALLGEEREALDEALQCVFGYHLLQLGVSGRLELSKECRISHRFLLHPKIETGYPPGVCADFNHLPFATESIDAVILHHALDYSQSPHHLLREAARVVIPRGHLLVVGFNPWSMWGLCASIIRFFSAKPRWRFQYLRKGRLLDWLALVDMEAVAVYQGFYRPPMPQTGAIKYLQWLELWGKRLRLPWGGFYLIVARKDHFSVTPIKPAWKQYRPLRGLAVTRILGPAARNRHIIGLLPNNAEHYK</sequence>
<keyword evidence="2" id="KW-0808">Transferase</keyword>